<dbReference type="PANTHER" id="PTHR30055">
    <property type="entry name" value="HTH-TYPE TRANSCRIPTIONAL REGULATOR RUTR"/>
    <property type="match status" value="1"/>
</dbReference>
<sequence>MTEFPGDPSDARIGAAAGPRGGRGAQQRGGRSTYHHGDLAAALVEGTLDLIAQGGLAAFSVAALARRLGVSSAAPYRHFPDRESLLAAAALRAAGQLTERMAAAAAGADPADPVERLAATAGAYTRFVIERRAGLDLLFNPELPAERHPELAAATRALLDLLLPLLLAVPTVATYRQALVLFERHLAQAHGHAVFHLDGVFAPHDHDAERSVAAAIATTRSLVAGHAATP</sequence>
<keyword evidence="1" id="KW-0805">Transcription regulation</keyword>
<dbReference type="PROSITE" id="PS50977">
    <property type="entry name" value="HTH_TETR_2"/>
    <property type="match status" value="1"/>
</dbReference>
<evidence type="ECO:0000256" key="1">
    <source>
        <dbReference type="ARBA" id="ARBA00023015"/>
    </source>
</evidence>
<dbReference type="Pfam" id="PF00440">
    <property type="entry name" value="TetR_N"/>
    <property type="match status" value="1"/>
</dbReference>
<dbReference type="InterPro" id="IPR009057">
    <property type="entry name" value="Homeodomain-like_sf"/>
</dbReference>
<dbReference type="InterPro" id="IPR025996">
    <property type="entry name" value="MT1864/Rv1816-like_C"/>
</dbReference>
<dbReference type="PANTHER" id="PTHR30055:SF220">
    <property type="entry name" value="TETR-FAMILY REGULATORY PROTEIN"/>
    <property type="match status" value="1"/>
</dbReference>
<feature type="DNA-binding region" description="H-T-H motif" evidence="4">
    <location>
        <begin position="60"/>
        <end position="79"/>
    </location>
</feature>
<dbReference type="SUPFAM" id="SSF48498">
    <property type="entry name" value="Tetracyclin repressor-like, C-terminal domain"/>
    <property type="match status" value="1"/>
</dbReference>
<evidence type="ECO:0000313" key="8">
    <source>
        <dbReference type="Proteomes" id="UP000234331"/>
    </source>
</evidence>
<dbReference type="InterPro" id="IPR050109">
    <property type="entry name" value="HTH-type_TetR-like_transc_reg"/>
</dbReference>
<dbReference type="Pfam" id="PF13305">
    <property type="entry name" value="TetR_C_33"/>
    <property type="match status" value="1"/>
</dbReference>
<reference evidence="7 8" key="1">
    <citation type="submission" date="2017-06" db="EMBL/GenBank/DDBJ databases">
        <authorList>
            <person name="Kim H.J."/>
            <person name="Triplett B.A."/>
        </authorList>
    </citation>
    <scope>NUCLEOTIDE SEQUENCE [LARGE SCALE GENOMIC DNA]</scope>
    <source>
        <strain evidence="7">FRACA_ARgP5</strain>
    </source>
</reference>
<dbReference type="GO" id="GO:0003700">
    <property type="term" value="F:DNA-binding transcription factor activity"/>
    <property type="evidence" value="ECO:0007669"/>
    <property type="project" value="TreeGrafter"/>
</dbReference>
<evidence type="ECO:0000313" key="7">
    <source>
        <dbReference type="EMBL" id="SNQ51927.1"/>
    </source>
</evidence>
<keyword evidence="8" id="KW-1185">Reference proteome</keyword>
<evidence type="ECO:0000256" key="4">
    <source>
        <dbReference type="PROSITE-ProRule" id="PRU00335"/>
    </source>
</evidence>
<keyword evidence="2 4" id="KW-0238">DNA-binding</keyword>
<dbReference type="InterPro" id="IPR036271">
    <property type="entry name" value="Tet_transcr_reg_TetR-rel_C_sf"/>
</dbReference>
<feature type="region of interest" description="Disordered" evidence="5">
    <location>
        <begin position="1"/>
        <end position="33"/>
    </location>
</feature>
<protein>
    <submittedName>
        <fullName evidence="7">Transcriptional regulator</fullName>
    </submittedName>
</protein>
<gene>
    <name evidence="7" type="ORF">FRACA_870002</name>
</gene>
<dbReference type="PRINTS" id="PR00455">
    <property type="entry name" value="HTHTETR"/>
</dbReference>
<proteinExistence type="predicted"/>
<dbReference type="SUPFAM" id="SSF46689">
    <property type="entry name" value="Homeodomain-like"/>
    <property type="match status" value="1"/>
</dbReference>
<dbReference type="EMBL" id="FZMO01000555">
    <property type="protein sequence ID" value="SNQ51927.1"/>
    <property type="molecule type" value="Genomic_DNA"/>
</dbReference>
<dbReference type="InterPro" id="IPR001647">
    <property type="entry name" value="HTH_TetR"/>
</dbReference>
<evidence type="ECO:0000259" key="6">
    <source>
        <dbReference type="PROSITE" id="PS50977"/>
    </source>
</evidence>
<evidence type="ECO:0000256" key="3">
    <source>
        <dbReference type="ARBA" id="ARBA00023163"/>
    </source>
</evidence>
<dbReference type="AlphaFoldDB" id="A0A2I2L236"/>
<organism evidence="7 8">
    <name type="scientific">Frankia canadensis</name>
    <dbReference type="NCBI Taxonomy" id="1836972"/>
    <lineage>
        <taxon>Bacteria</taxon>
        <taxon>Bacillati</taxon>
        <taxon>Actinomycetota</taxon>
        <taxon>Actinomycetes</taxon>
        <taxon>Frankiales</taxon>
        <taxon>Frankiaceae</taxon>
        <taxon>Frankia</taxon>
    </lineage>
</organism>
<keyword evidence="3" id="KW-0804">Transcription</keyword>
<accession>A0A2I2L236</accession>
<dbReference type="Proteomes" id="UP000234331">
    <property type="component" value="Unassembled WGS sequence"/>
</dbReference>
<dbReference type="GO" id="GO:0000976">
    <property type="term" value="F:transcription cis-regulatory region binding"/>
    <property type="evidence" value="ECO:0007669"/>
    <property type="project" value="TreeGrafter"/>
</dbReference>
<evidence type="ECO:0000256" key="2">
    <source>
        <dbReference type="ARBA" id="ARBA00023125"/>
    </source>
</evidence>
<evidence type="ECO:0000256" key="5">
    <source>
        <dbReference type="SAM" id="MobiDB-lite"/>
    </source>
</evidence>
<name>A0A2I2L236_9ACTN</name>
<dbReference type="Gene3D" id="1.10.357.10">
    <property type="entry name" value="Tetracycline Repressor, domain 2"/>
    <property type="match status" value="1"/>
</dbReference>
<dbReference type="RefSeq" id="WP_101836189.1">
    <property type="nucleotide sequence ID" value="NZ_FZMO01000555.1"/>
</dbReference>
<dbReference type="OrthoDB" id="3173376at2"/>
<feature type="domain" description="HTH tetR-type" evidence="6">
    <location>
        <begin position="37"/>
        <end position="97"/>
    </location>
</feature>